<dbReference type="Proteomes" id="UP000031838">
    <property type="component" value="Chromosome 2"/>
</dbReference>
<dbReference type="AlphaFoldDB" id="A0A0B6RS28"/>
<keyword evidence="1" id="KW-0812">Transmembrane</keyword>
<evidence type="ECO:0000313" key="2">
    <source>
        <dbReference type="EMBL" id="AJK48157.1"/>
    </source>
</evidence>
<evidence type="ECO:0000256" key="1">
    <source>
        <dbReference type="SAM" id="Phobius"/>
    </source>
</evidence>
<dbReference type="KEGG" id="bgp:BGL_2c00590"/>
<keyword evidence="1" id="KW-0472">Membrane</keyword>
<reference evidence="2 3" key="2">
    <citation type="journal article" date="2016" name="Appl. Microbiol. Biotechnol.">
        <title>Mutations improving production and secretion of extracellular lipase by Burkholderia glumae PG1.</title>
        <authorList>
            <person name="Knapp A."/>
            <person name="Voget S."/>
            <person name="Gao R."/>
            <person name="Zaburannyi N."/>
            <person name="Krysciak D."/>
            <person name="Breuer M."/>
            <person name="Hauer B."/>
            <person name="Streit W.R."/>
            <person name="Muller R."/>
            <person name="Daniel R."/>
            <person name="Jaeger K.E."/>
        </authorList>
    </citation>
    <scope>NUCLEOTIDE SEQUENCE [LARGE SCALE GENOMIC DNA]</scope>
    <source>
        <strain evidence="2 3">PG1</strain>
    </source>
</reference>
<sequence>MIQSNLVRTTILFAVLFPLISYAMTGEGMSFGRWIVTVAIFGSLMAAVEYVERRFLR</sequence>
<keyword evidence="1" id="KW-1133">Transmembrane helix</keyword>
<keyword evidence="3" id="KW-1185">Reference proteome</keyword>
<protein>
    <submittedName>
        <fullName evidence="2">Uncharacterized protein</fullName>
    </submittedName>
</protein>
<dbReference type="EMBL" id="CP002581">
    <property type="protein sequence ID" value="AJK48157.1"/>
    <property type="molecule type" value="Genomic_DNA"/>
</dbReference>
<gene>
    <name evidence="2" type="ORF">BGL_2c00590</name>
</gene>
<feature type="transmembrane region" description="Helical" evidence="1">
    <location>
        <begin position="31"/>
        <end position="51"/>
    </location>
</feature>
<dbReference type="HOGENOM" id="CLU_2987752_0_0_4"/>
<organism evidence="2 3">
    <name type="scientific">Burkholderia plantarii</name>
    <dbReference type="NCBI Taxonomy" id="41899"/>
    <lineage>
        <taxon>Bacteria</taxon>
        <taxon>Pseudomonadati</taxon>
        <taxon>Pseudomonadota</taxon>
        <taxon>Betaproteobacteria</taxon>
        <taxon>Burkholderiales</taxon>
        <taxon>Burkholderiaceae</taxon>
        <taxon>Burkholderia</taxon>
    </lineage>
</organism>
<evidence type="ECO:0000313" key="3">
    <source>
        <dbReference type="Proteomes" id="UP000031838"/>
    </source>
</evidence>
<proteinExistence type="predicted"/>
<accession>A0A0B6RS28</accession>
<name>A0A0B6RS28_BURPL</name>
<reference evidence="3" key="1">
    <citation type="submission" date="2011-03" db="EMBL/GenBank/DDBJ databases">
        <authorList>
            <person name="Voget S."/>
            <person name="Streit W.R."/>
            <person name="Jaeger K.E."/>
            <person name="Daniel R."/>
        </authorList>
    </citation>
    <scope>NUCLEOTIDE SEQUENCE [LARGE SCALE GENOMIC DNA]</scope>
    <source>
        <strain evidence="3">PG1</strain>
    </source>
</reference>
<feature type="transmembrane region" description="Helical" evidence="1">
    <location>
        <begin position="7"/>
        <end position="25"/>
    </location>
</feature>